<comment type="caution">
    <text evidence="2">The sequence shown here is derived from an EMBL/GenBank/DDBJ whole genome shotgun (WGS) entry which is preliminary data.</text>
</comment>
<reference evidence="2 3" key="1">
    <citation type="journal article" date="2020" name="Nat. Food">
        <title>A phased Vanilla planifolia genome enables genetic improvement of flavour and production.</title>
        <authorList>
            <person name="Hasing T."/>
            <person name="Tang H."/>
            <person name="Brym M."/>
            <person name="Khazi F."/>
            <person name="Huang T."/>
            <person name="Chambers A.H."/>
        </authorList>
    </citation>
    <scope>NUCLEOTIDE SEQUENCE [LARGE SCALE GENOMIC DNA]</scope>
    <source>
        <tissue evidence="2">Leaf</tissue>
    </source>
</reference>
<keyword evidence="3" id="KW-1185">Reference proteome</keyword>
<evidence type="ECO:0000313" key="3">
    <source>
        <dbReference type="Proteomes" id="UP000636800"/>
    </source>
</evidence>
<gene>
    <name evidence="2" type="ORF">HPP92_019268</name>
</gene>
<dbReference type="PANTHER" id="PTHR36323:SF1">
    <property type="entry name" value="MYOTUBULARIN-LIKE PROTEIN"/>
    <property type="match status" value="1"/>
</dbReference>
<feature type="compositionally biased region" description="Low complexity" evidence="1">
    <location>
        <begin position="78"/>
        <end position="93"/>
    </location>
</feature>
<accession>A0A835QF92</accession>
<organism evidence="2 3">
    <name type="scientific">Vanilla planifolia</name>
    <name type="common">Vanilla</name>
    <dbReference type="NCBI Taxonomy" id="51239"/>
    <lineage>
        <taxon>Eukaryota</taxon>
        <taxon>Viridiplantae</taxon>
        <taxon>Streptophyta</taxon>
        <taxon>Embryophyta</taxon>
        <taxon>Tracheophyta</taxon>
        <taxon>Spermatophyta</taxon>
        <taxon>Magnoliopsida</taxon>
        <taxon>Liliopsida</taxon>
        <taxon>Asparagales</taxon>
        <taxon>Orchidaceae</taxon>
        <taxon>Vanilloideae</taxon>
        <taxon>Vanilleae</taxon>
        <taxon>Vanilla</taxon>
    </lineage>
</organism>
<evidence type="ECO:0000256" key="1">
    <source>
        <dbReference type="SAM" id="MobiDB-lite"/>
    </source>
</evidence>
<evidence type="ECO:0000313" key="2">
    <source>
        <dbReference type="EMBL" id="KAG0467688.1"/>
    </source>
</evidence>
<protein>
    <submittedName>
        <fullName evidence="2">Uncharacterized protein</fullName>
    </submittedName>
</protein>
<sequence>MLQLQEKDATVADGEFGVQERRTSPSLSQNFDQNCQQILLRCTLVGRRTYREFDSLLSGSGFRSFLSKTPAPRRRLTSRFPSSSSTDDPSSPRVGCMGQIRQCEAMVPQAPGHGTHVAVPSAAFLSNRSFSAGLKKPVRNARTASGRRGKGRMGSRVVALEEIDPPLPVAKKDMGTQKPADSLWTRRCAGRELEILNLCRQARIPEVVAIVKA</sequence>
<proteinExistence type="predicted"/>
<name>A0A835QF92_VANPL</name>
<feature type="region of interest" description="Disordered" evidence="1">
    <location>
        <begin position="70"/>
        <end position="94"/>
    </location>
</feature>
<dbReference type="PANTHER" id="PTHR36323">
    <property type="entry name" value="MYOTUBULARIN-LIKE PROTEIN"/>
    <property type="match status" value="1"/>
</dbReference>
<feature type="compositionally biased region" description="Basic and acidic residues" evidence="1">
    <location>
        <begin position="1"/>
        <end position="10"/>
    </location>
</feature>
<dbReference type="AlphaFoldDB" id="A0A835QF92"/>
<dbReference type="Proteomes" id="UP000636800">
    <property type="component" value="Unassembled WGS sequence"/>
</dbReference>
<feature type="region of interest" description="Disordered" evidence="1">
    <location>
        <begin position="1"/>
        <end position="28"/>
    </location>
</feature>
<dbReference type="EMBL" id="JADCNL010000009">
    <property type="protein sequence ID" value="KAG0467688.1"/>
    <property type="molecule type" value="Genomic_DNA"/>
</dbReference>
<dbReference type="OrthoDB" id="410267at2759"/>